<name>A0A839EAS6_9MICO</name>
<dbReference type="AlphaFoldDB" id="A0A839EAS6"/>
<gene>
    <name evidence="2" type="ORF">FHX53_000019</name>
</gene>
<comment type="caution">
    <text evidence="2">The sequence shown here is derived from an EMBL/GenBank/DDBJ whole genome shotgun (WGS) entry which is preliminary data.</text>
</comment>
<evidence type="ECO:0000313" key="2">
    <source>
        <dbReference type="EMBL" id="MBA8846455.1"/>
    </source>
</evidence>
<dbReference type="EMBL" id="JACGWX010000001">
    <property type="protein sequence ID" value="MBA8846455.1"/>
    <property type="molecule type" value="Genomic_DNA"/>
</dbReference>
<reference evidence="2 3" key="1">
    <citation type="submission" date="2020-07" db="EMBL/GenBank/DDBJ databases">
        <title>Sequencing the genomes of 1000 actinobacteria strains.</title>
        <authorList>
            <person name="Klenk H.-P."/>
        </authorList>
    </citation>
    <scope>NUCLEOTIDE SEQUENCE [LARGE SCALE GENOMIC DNA]</scope>
    <source>
        <strain evidence="2 3">DSM 19663</strain>
    </source>
</reference>
<dbReference type="Pfam" id="PF10646">
    <property type="entry name" value="Germane"/>
    <property type="match status" value="1"/>
</dbReference>
<organism evidence="2 3">
    <name type="scientific">Microcella alkalica</name>
    <dbReference type="NCBI Taxonomy" id="355930"/>
    <lineage>
        <taxon>Bacteria</taxon>
        <taxon>Bacillati</taxon>
        <taxon>Actinomycetota</taxon>
        <taxon>Actinomycetes</taxon>
        <taxon>Micrococcales</taxon>
        <taxon>Microbacteriaceae</taxon>
        <taxon>Microcella</taxon>
    </lineage>
</organism>
<dbReference type="InterPro" id="IPR059026">
    <property type="entry name" value="LpqB_N"/>
</dbReference>
<accession>A0A839EAS6</accession>
<dbReference type="RefSeq" id="WP_182489057.1">
    <property type="nucleotide sequence ID" value="NZ_BAAAOV010000003.1"/>
</dbReference>
<keyword evidence="3" id="KW-1185">Reference proteome</keyword>
<dbReference type="PROSITE" id="PS51257">
    <property type="entry name" value="PROKAR_LIPOPROTEIN"/>
    <property type="match status" value="1"/>
</dbReference>
<dbReference type="Pfam" id="PF25976">
    <property type="entry name" value="LpqB_N"/>
    <property type="match status" value="1"/>
</dbReference>
<dbReference type="Proteomes" id="UP000585905">
    <property type="component" value="Unassembled WGS sequence"/>
</dbReference>
<protein>
    <recommendedName>
        <fullName evidence="1">GerMN domain-containing protein</fullName>
    </recommendedName>
</protein>
<evidence type="ECO:0000313" key="3">
    <source>
        <dbReference type="Proteomes" id="UP000585905"/>
    </source>
</evidence>
<evidence type="ECO:0000259" key="1">
    <source>
        <dbReference type="SMART" id="SM00909"/>
    </source>
</evidence>
<proteinExistence type="predicted"/>
<dbReference type="InterPro" id="IPR019606">
    <property type="entry name" value="GerMN"/>
</dbReference>
<dbReference type="SMART" id="SM00909">
    <property type="entry name" value="Germane"/>
    <property type="match status" value="1"/>
</dbReference>
<feature type="domain" description="GerMN" evidence="1">
    <location>
        <begin position="208"/>
        <end position="297"/>
    </location>
</feature>
<sequence>MTERRVRVRLRRRWVALAAVVPALLLAACVQVPFSGPVQPGGEVEGNIDAEFDFLPSGPAEGASQEEILAGFLAATTASQNNYRIARQYLAEDAQQVWNPYAGTLVRSREGIVARVDDSTLSYTAAVSAEVDGLGRYSSAGESPQELAPFRFVEEEGEWRIAELQDGILISQQAFPSAFSQHSAYYYDPAFQNLVPDLRWFPTRAEVASRIVRAVLEAPTSWLEGAVVSAVPEGAALAAPVTVTGGVAQVDLTDEVLLIDDAQRRALKRQLEASLRNVSNVASVQLTVDQNPVQVTDGPLGLDVPPQVDARLLVRTEESFGFVGASGVEPLGLLSERVLDLQATAVTLGPSGTLAAALTDAGVWSVRTGEAPAALLDARAGLIAPSVDGYSFLWTTTASGAGGIRATELNGTIHAVEAPIAEGDRVVSIDVSRDDARMLLLLDGGSGPRLVVAAIIRDVQSNVPVRLGRFEELPIVGGTPIDAAWVDEVRVAALVSDVDGALAQLLEIGGRSRSLGRPADAVQLVGGNGGAEGLRALTVDGVVLEPRGSGWQSTGARAVFLGIQQ</sequence>